<evidence type="ECO:0000313" key="4">
    <source>
        <dbReference type="EMBL" id="GAA1581334.1"/>
    </source>
</evidence>
<feature type="domain" description="HNH nuclease" evidence="3">
    <location>
        <begin position="319"/>
        <end position="369"/>
    </location>
</feature>
<proteinExistence type="inferred from homology"/>
<dbReference type="Proteomes" id="UP001500190">
    <property type="component" value="Unassembled WGS sequence"/>
</dbReference>
<evidence type="ECO:0000256" key="1">
    <source>
        <dbReference type="ARBA" id="ARBA00023450"/>
    </source>
</evidence>
<reference evidence="5" key="1">
    <citation type="journal article" date="2019" name="Int. J. Syst. Evol. Microbiol.">
        <title>The Global Catalogue of Microorganisms (GCM) 10K type strain sequencing project: providing services to taxonomists for standard genome sequencing and annotation.</title>
        <authorList>
            <consortium name="The Broad Institute Genomics Platform"/>
            <consortium name="The Broad Institute Genome Sequencing Center for Infectious Disease"/>
            <person name="Wu L."/>
            <person name="Ma J."/>
        </authorList>
    </citation>
    <scope>NUCLEOTIDE SEQUENCE [LARGE SCALE GENOMIC DNA]</scope>
    <source>
        <strain evidence="5">JCM 14304</strain>
    </source>
</reference>
<comment type="caution">
    <text evidence="4">The sequence shown here is derived from an EMBL/GenBank/DDBJ whole genome shotgun (WGS) entry which is preliminary data.</text>
</comment>
<dbReference type="Pfam" id="PF01844">
    <property type="entry name" value="HNH"/>
    <property type="match status" value="1"/>
</dbReference>
<dbReference type="RefSeq" id="WP_344190802.1">
    <property type="nucleotide sequence ID" value="NZ_BAAAND010000004.1"/>
</dbReference>
<accession>A0ABP4PHM8</accession>
<evidence type="ECO:0000259" key="3">
    <source>
        <dbReference type="SMART" id="SM00507"/>
    </source>
</evidence>
<dbReference type="Pfam" id="PF02720">
    <property type="entry name" value="DUF222"/>
    <property type="match status" value="1"/>
</dbReference>
<dbReference type="InterPro" id="IPR002711">
    <property type="entry name" value="HNH"/>
</dbReference>
<feature type="region of interest" description="Disordered" evidence="2">
    <location>
        <begin position="394"/>
        <end position="599"/>
    </location>
</feature>
<dbReference type="SMART" id="SM00507">
    <property type="entry name" value="HNHc"/>
    <property type="match status" value="1"/>
</dbReference>
<dbReference type="InterPro" id="IPR003615">
    <property type="entry name" value="HNH_nuc"/>
</dbReference>
<dbReference type="CDD" id="cd00085">
    <property type="entry name" value="HNHc"/>
    <property type="match status" value="1"/>
</dbReference>
<evidence type="ECO:0000313" key="5">
    <source>
        <dbReference type="Proteomes" id="UP001500190"/>
    </source>
</evidence>
<comment type="similarity">
    <text evidence="1">Belongs to the Rv1128c/1148c/1588c/1702c/1945/3466 family.</text>
</comment>
<sequence length="599" mass="63682">MDILGGRPVVAIGNHEVLPALDQVDADINRLLGIRLQLIARAEADGLAQEVGARDTVELLTLRHRRDRAEVWRDVRLARALPKYKAVDTALTHGIESADGTVLPLQTAQAAAIITELERVRSRVATEVLDVTEHQLVGLAATHSPKELRAAAKQLCDRIDFDGPEPEEQKAYARESLTLRPGENGVKFTGFLANENAELLQAIVHTGARPHKTADGDHDPRPRDKRQADALTTALTVAANAWDTDTAGHGAKANITVTIDLDDLRSATAHATGQTIYGDDLSAATIRRMACDANVIPLVLGSNSEPLDVGRRERLVTRHIRHALIARDHGCVVCAAPPVMCDAHHLTSWLDGGPTSVENLALLCRRHHVDLHNNRWTITITNGQVQVARPAWATPTTTQPTSATPTTGQPTWATPTTGQPTAATPTTTCPARSTTHPTSANSSAAFSAQPCPNPAQHPARPEPPPTEPPPAAPRPAAPRPAAPRPAAPRPAAPRPAAPRPAAPRPAAPPPAERSPADVPHTPAQPVGASARPDHPDNRPTPPQPTKPPGDPWGDTPAPAPRTSRWKADEATLTAAARFAVWGTRTPTKPSTGPPPFATL</sequence>
<dbReference type="Gene3D" id="1.10.30.50">
    <property type="match status" value="1"/>
</dbReference>
<feature type="compositionally biased region" description="Low complexity" evidence="2">
    <location>
        <begin position="394"/>
        <end position="438"/>
    </location>
</feature>
<organism evidence="4 5">
    <name type="scientific">Kribbella karoonensis</name>
    <dbReference type="NCBI Taxonomy" id="324851"/>
    <lineage>
        <taxon>Bacteria</taxon>
        <taxon>Bacillati</taxon>
        <taxon>Actinomycetota</taxon>
        <taxon>Actinomycetes</taxon>
        <taxon>Propionibacteriales</taxon>
        <taxon>Kribbellaceae</taxon>
        <taxon>Kribbella</taxon>
    </lineage>
</organism>
<evidence type="ECO:0000256" key="2">
    <source>
        <dbReference type="SAM" id="MobiDB-lite"/>
    </source>
</evidence>
<gene>
    <name evidence="4" type="ORF">GCM10009742_27360</name>
</gene>
<dbReference type="EMBL" id="BAAAND010000004">
    <property type="protein sequence ID" value="GAA1581334.1"/>
    <property type="molecule type" value="Genomic_DNA"/>
</dbReference>
<keyword evidence="5" id="KW-1185">Reference proteome</keyword>
<feature type="compositionally biased region" description="Pro residues" evidence="2">
    <location>
        <begin position="538"/>
        <end position="550"/>
    </location>
</feature>
<dbReference type="InterPro" id="IPR003870">
    <property type="entry name" value="DUF222"/>
</dbReference>
<name>A0ABP4PHM8_9ACTN</name>
<protein>
    <recommendedName>
        <fullName evidence="3">HNH nuclease domain-containing protein</fullName>
    </recommendedName>
</protein>
<feature type="compositionally biased region" description="Pro residues" evidence="2">
    <location>
        <begin position="451"/>
        <end position="512"/>
    </location>
</feature>